<sequence>MANILPRSVIRTMQGLEPQGGARRRNENPADGAEKKDNAPSSDSSSQKKKTDGPSNSAEERDDGPSDAEGTYKPTPIDVVVVRVMLTRGIKLPPDVVDMVFDHAEYWPHSSNEIDFMAEHHDRLRVQGTSPNHDKFLLRSYPVGLTGLPDKKDLAEELAWDTNEAKPQPLGREHDAQFFEKLPNYPTPKLVSPVRKIVFSIRSADQGWGGERGNRGTYKGSSTWFEAGLERFDADQACDSQCTYDVRYQSPSSKASPLPVCALRPLHPTLEADLEHEGKLKYHHPLTHNDNYEIQRNKTATRAYQDHVVTWSYSDNIKSTSQAAMEIDEEQGRGRGTLDGSFVRDLKLGDVVTIWAKARYAGWSNNIEKVKVEVYWAV</sequence>
<name>A0ABR1GSY1_9HYPO</name>
<dbReference type="Proteomes" id="UP001498476">
    <property type="component" value="Unassembled WGS sequence"/>
</dbReference>
<evidence type="ECO:0000313" key="2">
    <source>
        <dbReference type="EMBL" id="KAK7408505.1"/>
    </source>
</evidence>
<dbReference type="EMBL" id="JAZAVJ010000184">
    <property type="protein sequence ID" value="KAK7408505.1"/>
    <property type="molecule type" value="Genomic_DNA"/>
</dbReference>
<reference evidence="2 3" key="1">
    <citation type="journal article" date="2025" name="Microbiol. Resour. Announc.">
        <title>Draft genome sequences for Neonectria magnoliae and Neonectria punicea, canker pathogens of Liriodendron tulipifera and Acer saccharum in West Virginia.</title>
        <authorList>
            <person name="Petronek H.M."/>
            <person name="Kasson M.T."/>
            <person name="Metheny A.M."/>
            <person name="Stauder C.M."/>
            <person name="Lovett B."/>
            <person name="Lynch S.C."/>
            <person name="Garnas J.R."/>
            <person name="Kasson L.R."/>
            <person name="Stajich J.E."/>
        </authorList>
    </citation>
    <scope>NUCLEOTIDE SEQUENCE [LARGE SCALE GENOMIC DNA]</scope>
    <source>
        <strain evidence="2 3">NRRL 64653</strain>
    </source>
</reference>
<feature type="compositionally biased region" description="Basic and acidic residues" evidence="1">
    <location>
        <begin position="24"/>
        <end position="38"/>
    </location>
</feature>
<evidence type="ECO:0000256" key="1">
    <source>
        <dbReference type="SAM" id="MobiDB-lite"/>
    </source>
</evidence>
<protein>
    <submittedName>
        <fullName evidence="2">Uncharacterized protein</fullName>
    </submittedName>
</protein>
<gene>
    <name evidence="2" type="ORF">QQX98_009320</name>
</gene>
<comment type="caution">
    <text evidence="2">The sequence shown here is derived from an EMBL/GenBank/DDBJ whole genome shotgun (WGS) entry which is preliminary data.</text>
</comment>
<keyword evidence="3" id="KW-1185">Reference proteome</keyword>
<organism evidence="2 3">
    <name type="scientific">Neonectria punicea</name>
    <dbReference type="NCBI Taxonomy" id="979145"/>
    <lineage>
        <taxon>Eukaryota</taxon>
        <taxon>Fungi</taxon>
        <taxon>Dikarya</taxon>
        <taxon>Ascomycota</taxon>
        <taxon>Pezizomycotina</taxon>
        <taxon>Sordariomycetes</taxon>
        <taxon>Hypocreomycetidae</taxon>
        <taxon>Hypocreales</taxon>
        <taxon>Nectriaceae</taxon>
        <taxon>Neonectria</taxon>
    </lineage>
</organism>
<proteinExistence type="predicted"/>
<evidence type="ECO:0000313" key="3">
    <source>
        <dbReference type="Proteomes" id="UP001498476"/>
    </source>
</evidence>
<feature type="region of interest" description="Disordered" evidence="1">
    <location>
        <begin position="1"/>
        <end position="73"/>
    </location>
</feature>
<accession>A0ABR1GSY1</accession>